<dbReference type="PANTHER" id="PTHR13119">
    <property type="entry name" value="ZINC FINGER CCCH DOMAIN-CONTAINING PROTEI"/>
    <property type="match status" value="1"/>
</dbReference>
<feature type="compositionally biased region" description="Acidic residues" evidence="7">
    <location>
        <begin position="189"/>
        <end position="201"/>
    </location>
</feature>
<feature type="compositionally biased region" description="Basic and acidic residues" evidence="7">
    <location>
        <begin position="799"/>
        <end position="854"/>
    </location>
</feature>
<feature type="compositionally biased region" description="Basic and acidic residues" evidence="7">
    <location>
        <begin position="1026"/>
        <end position="1036"/>
    </location>
</feature>
<feature type="domain" description="C3H1-type" evidence="8">
    <location>
        <begin position="381"/>
        <end position="404"/>
    </location>
</feature>
<dbReference type="Pfam" id="PF14608">
    <property type="entry name" value="zf-CCCH_2"/>
    <property type="match status" value="1"/>
</dbReference>
<feature type="compositionally biased region" description="Polar residues" evidence="7">
    <location>
        <begin position="540"/>
        <end position="555"/>
    </location>
</feature>
<dbReference type="InterPro" id="IPR000571">
    <property type="entry name" value="Znf_CCCH"/>
</dbReference>
<organism evidence="9">
    <name type="scientific">Timema douglasi</name>
    <name type="common">Walking stick</name>
    <dbReference type="NCBI Taxonomy" id="61478"/>
    <lineage>
        <taxon>Eukaryota</taxon>
        <taxon>Metazoa</taxon>
        <taxon>Ecdysozoa</taxon>
        <taxon>Arthropoda</taxon>
        <taxon>Hexapoda</taxon>
        <taxon>Insecta</taxon>
        <taxon>Pterygota</taxon>
        <taxon>Neoptera</taxon>
        <taxon>Polyneoptera</taxon>
        <taxon>Phasmatodea</taxon>
        <taxon>Timematodea</taxon>
        <taxon>Timematoidea</taxon>
        <taxon>Timematidae</taxon>
        <taxon>Timema</taxon>
    </lineage>
</organism>
<evidence type="ECO:0000313" key="9">
    <source>
        <dbReference type="EMBL" id="CAD7198023.1"/>
    </source>
</evidence>
<dbReference type="GO" id="GO:0008270">
    <property type="term" value="F:zinc ion binding"/>
    <property type="evidence" value="ECO:0007669"/>
    <property type="project" value="UniProtKB-KW"/>
</dbReference>
<feature type="compositionally biased region" description="Acidic residues" evidence="7">
    <location>
        <begin position="135"/>
        <end position="144"/>
    </location>
</feature>
<dbReference type="InterPro" id="IPR045124">
    <property type="entry name" value="Su(sable)-like"/>
</dbReference>
<dbReference type="GO" id="GO:0005634">
    <property type="term" value="C:nucleus"/>
    <property type="evidence" value="ECO:0007669"/>
    <property type="project" value="TreeGrafter"/>
</dbReference>
<feature type="compositionally biased region" description="Basic and acidic residues" evidence="7">
    <location>
        <begin position="116"/>
        <end position="134"/>
    </location>
</feature>
<keyword evidence="5 6" id="KW-0862">Zinc</keyword>
<feature type="compositionally biased region" description="Pro residues" evidence="7">
    <location>
        <begin position="930"/>
        <end position="939"/>
    </location>
</feature>
<dbReference type="PROSITE" id="PS50103">
    <property type="entry name" value="ZF_C3H1"/>
    <property type="match status" value="3"/>
</dbReference>
<feature type="region of interest" description="Disordered" evidence="7">
    <location>
        <begin position="1223"/>
        <end position="1301"/>
    </location>
</feature>
<feature type="compositionally biased region" description="Polar residues" evidence="7">
    <location>
        <begin position="1082"/>
        <end position="1096"/>
    </location>
</feature>
<feature type="region of interest" description="Disordered" evidence="7">
    <location>
        <begin position="987"/>
        <end position="1099"/>
    </location>
</feature>
<dbReference type="Gene3D" id="4.10.1000.10">
    <property type="entry name" value="Zinc finger, CCCH-type"/>
    <property type="match status" value="1"/>
</dbReference>
<feature type="region of interest" description="Disordered" evidence="7">
    <location>
        <begin position="1367"/>
        <end position="1399"/>
    </location>
</feature>
<feature type="zinc finger region" description="C3H1-type" evidence="6">
    <location>
        <begin position="353"/>
        <end position="380"/>
    </location>
</feature>
<feature type="domain" description="C3H1-type" evidence="8">
    <location>
        <begin position="324"/>
        <end position="351"/>
    </location>
</feature>
<dbReference type="Pfam" id="PF18345">
    <property type="entry name" value="zf_CCCH_4"/>
    <property type="match status" value="1"/>
</dbReference>
<evidence type="ECO:0000256" key="3">
    <source>
        <dbReference type="ARBA" id="ARBA00022737"/>
    </source>
</evidence>
<gene>
    <name evidence="9" type="ORF">TDIB3V08_LOCUS4312</name>
</gene>
<feature type="compositionally biased region" description="Basic and acidic residues" evidence="7">
    <location>
        <begin position="671"/>
        <end position="782"/>
    </location>
</feature>
<feature type="compositionally biased region" description="Acidic residues" evidence="7">
    <location>
        <begin position="7"/>
        <end position="24"/>
    </location>
</feature>
<feature type="compositionally biased region" description="Low complexity" evidence="7">
    <location>
        <begin position="1282"/>
        <end position="1301"/>
    </location>
</feature>
<dbReference type="PANTHER" id="PTHR13119:SF12">
    <property type="entry name" value="PROTEIN SUPPRESSOR OF SABLE"/>
    <property type="match status" value="1"/>
</dbReference>
<feature type="domain" description="C3H1-type" evidence="8">
    <location>
        <begin position="353"/>
        <end position="380"/>
    </location>
</feature>
<evidence type="ECO:0000256" key="4">
    <source>
        <dbReference type="ARBA" id="ARBA00022771"/>
    </source>
</evidence>
<dbReference type="Pfam" id="PF22623">
    <property type="entry name" value="zf-CCCH_9"/>
    <property type="match status" value="1"/>
</dbReference>
<feature type="compositionally biased region" description="Basic and acidic residues" evidence="7">
    <location>
        <begin position="254"/>
        <end position="269"/>
    </location>
</feature>
<evidence type="ECO:0000256" key="2">
    <source>
        <dbReference type="ARBA" id="ARBA00022723"/>
    </source>
</evidence>
<keyword evidence="1" id="KW-0597">Phosphoprotein</keyword>
<keyword evidence="2 6" id="KW-0479">Metal-binding</keyword>
<evidence type="ECO:0000256" key="7">
    <source>
        <dbReference type="SAM" id="MobiDB-lite"/>
    </source>
</evidence>
<feature type="compositionally biased region" description="Polar residues" evidence="7">
    <location>
        <begin position="654"/>
        <end position="667"/>
    </location>
</feature>
<feature type="region of interest" description="Disordered" evidence="7">
    <location>
        <begin position="1"/>
        <end position="26"/>
    </location>
</feature>
<reference evidence="9" key="1">
    <citation type="submission" date="2020-11" db="EMBL/GenBank/DDBJ databases">
        <authorList>
            <person name="Tran Van P."/>
        </authorList>
    </citation>
    <scope>NUCLEOTIDE SEQUENCE</scope>
</reference>
<evidence type="ECO:0000256" key="5">
    <source>
        <dbReference type="ARBA" id="ARBA00022833"/>
    </source>
</evidence>
<dbReference type="SMART" id="SM00356">
    <property type="entry name" value="ZnF_C3H1"/>
    <property type="match status" value="3"/>
</dbReference>
<dbReference type="GO" id="GO:0045892">
    <property type="term" value="P:negative regulation of DNA-templated transcription"/>
    <property type="evidence" value="ECO:0007669"/>
    <property type="project" value="InterPro"/>
</dbReference>
<feature type="compositionally biased region" description="Basic residues" evidence="7">
    <location>
        <begin position="150"/>
        <end position="159"/>
    </location>
</feature>
<feature type="zinc finger region" description="C3H1-type" evidence="6">
    <location>
        <begin position="324"/>
        <end position="351"/>
    </location>
</feature>
<evidence type="ECO:0000259" key="8">
    <source>
        <dbReference type="PROSITE" id="PS50103"/>
    </source>
</evidence>
<sequence length="1399" mass="157408">MISMGADLEDGEIEDGEIEDEEDCLTSSELKSVIELTSSTDSSVIALPTPPRVEPPVIEIPPDIKPKEPSSKPSSKPPSANRKRSSRNGGDRPSSNHRRAKEPAVVDDDWAGNVEKAIKAALEKDVGGDDKAEAINEEGSENGDLEERKSKKKKRKKKHRDEDERKDAKKRKKNHRREEEKNDAAALQDDIEMGEEDDDEMMYVRGASPIMRTGGSPPQQDYPDSEQYNFAGTGPFEDPYDSFCDDSDFEEREDFPRMNRRRGDDDRDLGPGPKRGSTRGLKRRPLRGGRGGKRFAGGRKELGVKGRRGLGKRQQRMMMMTQEQGKDSVCIFFMQGKCQKGDDCPYSHDAHPPRKMELCKFYLMDCCAKKDKCLYLHNDFPCKFFHTGLTCFSGERCKFSHGPLGDAMKSVLLKVRTPWDPQVKTSHRCLSGWTAGVSWLGVLLSDLLLRTLRTDNTIAHLETAPKEILGDFPRLSREGAAAMLHSRKNRGKGGPGGNSAKIPSLFEIEIPIPAQLLAMKANSKDGQESDNEEGDGTHTPMPSSPKSENNFSVKSKSTKRRDEDKSSRQRDTGEKTSRHRDPEERASRHKDPEEKSSRRKDGNEEKPTRRREGEEKSSKRWELDDTSSSSQSRFMPHINQEGEGDQEDQRSEENAQQPTMNFYQETLNPDMGDRIKREKGNQEERDRPRREKNWAEDEVKVKREREGDRPRREKIKWPEDGGKPRRERWSEDGPKSRRERNWMEETDRPKREQNWPEEEDKYRHEKSWANQGDRSRREKNRTAGETSVLFRMAGYSPKARRDESPREEIRPRSADSGELRMMDIKEEVKEHTEASKFKGSSDQKDAGDTDRESGTDSNDGNNIPLHLPKKQRELFIRIQQQQREAAISQSQSGDDDDDADNHVEENWYSSDEEGTSLTDVLKNLSKQQQQPPPARPSTPPTVKQERGTPSPPPATGFSKLNLSDLSQIDISESVSKLLSSIRYNLNSTAPGGSDGTAANSDVMEPPRKTVSEQGHVEQAVAPPLARDPRLSRDPRSRVALPVGLLSPTTSEGRSKHDSRGHTKPSQHEDRARVGSRRSSGSTAPNIYSNAITSPAQTMDHLSGAGDVDLRSLLPKTEPLTMGEGGDMNFRRDVDLRQTQSLVYGDTDLRGSDVDLRKMLGLPFKPAPLHTPATEIDASLTSHPPMLYKVVSVTIPRPDYSALKINVSDPQVYNDPRLRKIFKLTAPPTPSPVVAPSPGISASVPRIDPRRARAQAPAPVAEMIQPRPVPSADMYQHHHQHHQQQQQQQQQQQHQRLPAGMMPGQGAGPMMQGFDPRVRGGPPGLLGIAPPNFCPPTPRFEEVEDNSNSSDTDLRMFMGGNTMDMGVGWEHGQGEGPHHRWHNNSRRRRRDPQRTHTPPL</sequence>
<proteinExistence type="predicted"/>
<feature type="compositionally biased region" description="Basic and acidic residues" evidence="7">
    <location>
        <begin position="560"/>
        <end position="623"/>
    </location>
</feature>
<feature type="compositionally biased region" description="Basic and acidic residues" evidence="7">
    <location>
        <begin position="1052"/>
        <end position="1072"/>
    </location>
</feature>
<dbReference type="InterPro" id="IPR054361">
    <property type="entry name" value="Znf-CCCH_ZC3H4/6/8"/>
</dbReference>
<dbReference type="InterPro" id="IPR036855">
    <property type="entry name" value="Znf_CCCH_sf"/>
</dbReference>
<evidence type="ECO:0000256" key="6">
    <source>
        <dbReference type="PROSITE-ProRule" id="PRU00723"/>
    </source>
</evidence>
<feature type="compositionally biased region" description="Basic residues" evidence="7">
    <location>
        <begin position="276"/>
        <end position="297"/>
    </location>
</feature>
<feature type="region of interest" description="Disordered" evidence="7">
    <location>
        <begin position="38"/>
        <end position="300"/>
    </location>
</feature>
<feature type="compositionally biased region" description="Acidic residues" evidence="7">
    <location>
        <begin position="238"/>
        <end position="253"/>
    </location>
</feature>
<protein>
    <recommendedName>
        <fullName evidence="8">C3H1-type domain-containing protein</fullName>
    </recommendedName>
</protein>
<dbReference type="SUPFAM" id="SSF90229">
    <property type="entry name" value="CCCH zinc finger"/>
    <property type="match status" value="3"/>
</dbReference>
<feature type="compositionally biased region" description="Low complexity" evidence="7">
    <location>
        <begin position="876"/>
        <end position="892"/>
    </location>
</feature>
<keyword evidence="3" id="KW-0677">Repeat</keyword>
<feature type="region of interest" description="Disordered" evidence="7">
    <location>
        <begin position="521"/>
        <end position="962"/>
    </location>
</feature>
<accession>A0A7R8VHY8</accession>
<dbReference type="EMBL" id="OA565961">
    <property type="protein sequence ID" value="CAD7198023.1"/>
    <property type="molecule type" value="Genomic_DNA"/>
</dbReference>
<feature type="compositionally biased region" description="Basic residues" evidence="7">
    <location>
        <begin position="1378"/>
        <end position="1390"/>
    </location>
</feature>
<name>A0A7R8VHY8_TIMDO</name>
<feature type="compositionally biased region" description="Low complexity" evidence="7">
    <location>
        <begin position="71"/>
        <end position="80"/>
    </location>
</feature>
<evidence type="ECO:0000256" key="1">
    <source>
        <dbReference type="ARBA" id="ARBA00022553"/>
    </source>
</evidence>
<dbReference type="GO" id="GO:0003723">
    <property type="term" value="F:RNA binding"/>
    <property type="evidence" value="ECO:0007669"/>
    <property type="project" value="InterPro"/>
</dbReference>
<keyword evidence="4 6" id="KW-0863">Zinc-finger</keyword>
<feature type="zinc finger region" description="C3H1-type" evidence="6">
    <location>
        <begin position="381"/>
        <end position="404"/>
    </location>
</feature>